<keyword evidence="1" id="KW-0175">Coiled coil</keyword>
<dbReference type="EMBL" id="JARPUR010000001">
    <property type="protein sequence ID" value="KAK4887267.1"/>
    <property type="molecule type" value="Genomic_DNA"/>
</dbReference>
<gene>
    <name evidence="4" type="ORF">RN001_003538</name>
</gene>
<feature type="coiled-coil region" evidence="1">
    <location>
        <begin position="1635"/>
        <end position="1662"/>
    </location>
</feature>
<evidence type="ECO:0000313" key="4">
    <source>
        <dbReference type="EMBL" id="KAK4887267.1"/>
    </source>
</evidence>
<feature type="compositionally biased region" description="Basic and acidic residues" evidence="2">
    <location>
        <begin position="158"/>
        <end position="177"/>
    </location>
</feature>
<feature type="compositionally biased region" description="Polar residues" evidence="2">
    <location>
        <begin position="1687"/>
        <end position="1698"/>
    </location>
</feature>
<feature type="region of interest" description="Disordered" evidence="2">
    <location>
        <begin position="782"/>
        <end position="805"/>
    </location>
</feature>
<feature type="domain" description="MGA conserved" evidence="3">
    <location>
        <begin position="1418"/>
        <end position="1465"/>
    </location>
</feature>
<reference evidence="5" key="1">
    <citation type="submission" date="2023-01" db="EMBL/GenBank/DDBJ databases">
        <title>Key to firefly adult light organ development and bioluminescence: homeobox transcription factors regulate luciferase expression and transportation to peroxisome.</title>
        <authorList>
            <person name="Fu X."/>
        </authorList>
    </citation>
    <scope>NUCLEOTIDE SEQUENCE [LARGE SCALE GENOMIC DNA]</scope>
</reference>
<feature type="region of interest" description="Disordered" evidence="2">
    <location>
        <begin position="50"/>
        <end position="121"/>
    </location>
</feature>
<feature type="region of interest" description="Disordered" evidence="2">
    <location>
        <begin position="2501"/>
        <end position="2527"/>
    </location>
</feature>
<comment type="caution">
    <text evidence="4">The sequence shown here is derived from an EMBL/GenBank/DDBJ whole genome shotgun (WGS) entry which is preliminary data.</text>
</comment>
<keyword evidence="5" id="KW-1185">Reference proteome</keyword>
<feature type="coiled-coil region" evidence="1">
    <location>
        <begin position="2281"/>
        <end position="2318"/>
    </location>
</feature>
<protein>
    <recommendedName>
        <fullName evidence="3">MGA conserved domain-containing protein</fullName>
    </recommendedName>
</protein>
<feature type="compositionally biased region" description="Basic and acidic residues" evidence="2">
    <location>
        <begin position="782"/>
        <end position="796"/>
    </location>
</feature>
<feature type="compositionally biased region" description="Polar residues" evidence="2">
    <location>
        <begin position="69"/>
        <end position="91"/>
    </location>
</feature>
<feature type="compositionally biased region" description="Basic and acidic residues" evidence="2">
    <location>
        <begin position="50"/>
        <end position="68"/>
    </location>
</feature>
<organism evidence="4 5">
    <name type="scientific">Aquatica leii</name>
    <dbReference type="NCBI Taxonomy" id="1421715"/>
    <lineage>
        <taxon>Eukaryota</taxon>
        <taxon>Metazoa</taxon>
        <taxon>Ecdysozoa</taxon>
        <taxon>Arthropoda</taxon>
        <taxon>Hexapoda</taxon>
        <taxon>Insecta</taxon>
        <taxon>Pterygota</taxon>
        <taxon>Neoptera</taxon>
        <taxon>Endopterygota</taxon>
        <taxon>Coleoptera</taxon>
        <taxon>Polyphaga</taxon>
        <taxon>Elateriformia</taxon>
        <taxon>Elateroidea</taxon>
        <taxon>Lampyridae</taxon>
        <taxon>Luciolinae</taxon>
        <taxon>Aquatica</taxon>
    </lineage>
</organism>
<proteinExistence type="predicted"/>
<feature type="region of interest" description="Disordered" evidence="2">
    <location>
        <begin position="721"/>
        <end position="767"/>
    </location>
</feature>
<accession>A0AAN7SKU1</accession>
<feature type="region of interest" description="Disordered" evidence="2">
    <location>
        <begin position="1686"/>
        <end position="1733"/>
    </location>
</feature>
<name>A0AAN7SKU1_9COLE</name>
<evidence type="ECO:0000259" key="3">
    <source>
        <dbReference type="Pfam" id="PF16059"/>
    </source>
</evidence>
<evidence type="ECO:0000313" key="5">
    <source>
        <dbReference type="Proteomes" id="UP001353858"/>
    </source>
</evidence>
<feature type="compositionally biased region" description="Basic and acidic residues" evidence="2">
    <location>
        <begin position="184"/>
        <end position="198"/>
    </location>
</feature>
<evidence type="ECO:0000256" key="1">
    <source>
        <dbReference type="SAM" id="Coils"/>
    </source>
</evidence>
<feature type="compositionally biased region" description="Polar residues" evidence="2">
    <location>
        <begin position="741"/>
        <end position="750"/>
    </location>
</feature>
<feature type="region of interest" description="Disordered" evidence="2">
    <location>
        <begin position="1095"/>
        <end position="1128"/>
    </location>
</feature>
<feature type="compositionally biased region" description="Polar residues" evidence="2">
    <location>
        <begin position="687"/>
        <end position="696"/>
    </location>
</feature>
<feature type="region of interest" description="Disordered" evidence="2">
    <location>
        <begin position="580"/>
        <end position="639"/>
    </location>
</feature>
<feature type="compositionally biased region" description="Basic and acidic residues" evidence="2">
    <location>
        <begin position="629"/>
        <end position="639"/>
    </location>
</feature>
<sequence>MRGTLLLSNFDADGRSECDEFGTMDDPLKKLLEQTGWSYEDVLKRLEQYKQEKSSTDTKSNNCDKPKSTEVTAENNDVLSSATVDSNSKELVTTEHRRKRKISHEAIGREMSPVPVKSDSVIEDTIFDEDNLECKKIKLSSPTDIGESNNNNSLPITESDKEVESTYKGKSAIEERLQSTISKQTKDQDQANVEDKQPESLNRVETSSEYDEDCKNDRLKDTDKIQEEGESKCEDQDQVSVEDKQAESLNDLVRVETSSEYDENCKNDRLKDTDKIQEECESKCEDQVSVEDKQPESLNGVETSSEYDEDCENDRLKDIDKIQEECESKCEDQDQVSVEDKQAESLNELVRVETSSEYDEDCKNDPLKVTDKIQEQCESKCEDQVSVEDKQPESLNELNGVEFLSGYDENCKNDRLKDIDKIQEECESKCEDQDQISVEVKQLEALNELDRVETSSEYDQICKNDRLNEEEESESEDKSIDTNSNCEKITKCKNKRKSNINGDIDNRCCEIIQEDKCDNTFSTWNPSIMKNLTKSLNKRRKLSESNDLNPCSSVSDQNQSLTTNLINDCKKKYDDIFHSSTDGITKSPIPGDTNTDKLTSDETDSNKENTDLDFNGKEHITNRSTVVENSKDSDIPKVSHIPITKEDALSDDVKSRYHGLAKSKNKEILTKDLSQVSDDNKTDHVQKNASDSTSKISESKPIPDLIELLKNEICSFRKLYKQKKEMSRKRESAKTNEDENVQQSKMNSDAVTVDPRTSGDESKPVKSGLSNIISIISKKLKNTEDDNEKLEAHESESSDNSTNQDLTNQELQNHRRQDQILLLKKPNFNSVPSSLKTYSSSVSDIDASTSNSSSDLTSIVRKQSRKFNTDRLTNITNILSQKLSNINKDLDSKNEVSDDDASSLKIVNVLGRYKSPPPDLGTTKAQSRKKVNPLLQGNKLPMTSKFSLGVTACTENIKPISEILSTKANEIAQTSIKEIDVDKTFRQTETAIKPTKTKDVTKIKGWKKKKFAIESPVLKENTEAMGNVATTSFSILQPGPSNIMPCSSTSQTQSVFTSDILEQYLTKNAGLNISYEVPKLDAEQTLQQTYTDIQFPKRDQPTATTEKIKEKKDKKPKTLAEKRKMEERPASRLLEDLLNTEVPTNRHYTAMLLKLKQKMLTENVPFSRKSFVGSSSLTNTESFVLYNNKKIKIPSNKSNKVLCKLFHKEPVLQHRRPKKLSLLKSLSNKGIFYDPKEWEPIEKELPKIYLEFIPTIGKRLHPRVSHLIESKETVLNKQRVNYALSVLKTSVPVPPKRFLFRVPFCNNRKTVSLKRRIVSNDQSSVENLDAEEAVSAEETVEDAVKHVMNKMLEYVDVLDETKDILKEDDVYDAINCTKTKPIQNKGRKKYRECTRTEYEMKRLNCKFVSILTDEESAVKKPCLKDYCRLGCVCKSIEGSVSNLLETHCGLYKCMFQCKCKKEKTQQYSNVFSDCVINRLQDEATKNLAKVEKEFTQTIIQTNNQLIVVGDSTERKKRVPRVPKKYDDFVEEDFFEEVPKIPFTPPKPLKITTFVYNNIVFETCYVKLANYDFRDIIPFCMIHLMYRCHCMPEPTQVATASPVSRASKNPAPVSPEKPEKETSRTKGLPSTVYIVRNKTQAHLMKIQKSSKQLEQQLNKYLKENADHILGSAENWTLDNTGIAMLNAKPQSHTPSTASSPKRAPNKNKKSENSRVIENTKPTAPHQETAVDKELKIQRRRIKQKNVSENRTNQIQQSEKEFCLFLAKHNSQVRILPWSVLLSRYENGSFQLWTLLAPDAPVLLTENGQRPTLTHCNIKVFEHLPETFDPCDIIRFIINKETPLGKSKDQVWVLFLETSKNIWRICGICDKNDSKKDFSISIITLYGRLEDIIKETAQSNSEDDVIITGNKTIVSSKRHYLPKKLLPLVSKNNSYKNNELTIWGSIPNITSSCKWRVISLKNYFSYLSFSRCKYTIEYDDILKAVELTRLNKLTLALRSQDLSRTYPHRKFGVYCDYNHPDKIFVGPYFTHETYDLSFLVFKNNILMDSSMAKDGRNAFHTGYWYRQAAPVADDNADDDVQVISDDTALIDLTTDSDHEQSAICSEDSEFYVVSNTDAIEIDESEIDVDQIDKRYIITNVPAVGYISASINANNYLDIVCPITGKIKTFMHALSTIRILERVLTRKFILVPQSFKLEVTMVDKINTNKFKPLDSSILNGYHMVGQFGVRNASTVTVQELSKFGLTNSEVLQVLEQRERKLLLLPLTMLSKLLNVHIPNKAPFVSSVHKIAEATQNEVERLQNEEANYMDETIQLNDTKKALTKRCLQLVVNLPPDERKREQKRLHKILKSYTSRIDQIQDKSKGTLKATQNDSLDDHLDNTVEIKNLFDDTQLVSKTNTDTPPETLSSAVLQPKRRNIITRTPTKNSNASTNANSEEEPVGNISTSFSAISSILPALNKSLKLINNTALKRKQGKSLLKTSDKKNKLLNTTPLLSKITIPKVSPLSTSTSTPSIKSPSNNKPPQNVNPASSCMMVTLPPEGPISTVKIGKSTYLAHSNQQTSAKFPQNSDAINNSMATVTPLPPRPLKNASSANNQNYIALKQGDRMRYFQLVSEQKSLLTNQSAVITKQPSTVNKKCAKKIILSSALPANTDQKTVT</sequence>
<feature type="compositionally biased region" description="Basic and acidic residues" evidence="2">
    <location>
        <begin position="213"/>
        <end position="246"/>
    </location>
</feature>
<dbReference type="InterPro" id="IPR032060">
    <property type="entry name" value="MGA_dom"/>
</dbReference>
<feature type="region of interest" description="Disordered" evidence="2">
    <location>
        <begin position="282"/>
        <end position="310"/>
    </location>
</feature>
<feature type="compositionally biased region" description="Basic and acidic residues" evidence="2">
    <location>
        <begin position="594"/>
        <end position="621"/>
    </location>
</feature>
<evidence type="ECO:0000256" key="2">
    <source>
        <dbReference type="SAM" id="MobiDB-lite"/>
    </source>
</evidence>
<feature type="region of interest" description="Disordered" evidence="2">
    <location>
        <begin position="139"/>
        <end position="266"/>
    </location>
</feature>
<feature type="compositionally biased region" description="Polar residues" evidence="2">
    <location>
        <begin position="2392"/>
        <end position="2408"/>
    </location>
</feature>
<feature type="compositionally biased region" description="Low complexity" evidence="2">
    <location>
        <begin position="2420"/>
        <end position="2432"/>
    </location>
</feature>
<feature type="region of interest" description="Disordered" evidence="2">
    <location>
        <begin position="1600"/>
        <end position="1626"/>
    </location>
</feature>
<dbReference type="Proteomes" id="UP001353858">
    <property type="component" value="Unassembled WGS sequence"/>
</dbReference>
<dbReference type="Pfam" id="PF16059">
    <property type="entry name" value="MGA_dom"/>
    <property type="match status" value="1"/>
</dbReference>
<feature type="region of interest" description="Disordered" evidence="2">
    <location>
        <begin position="671"/>
        <end position="698"/>
    </location>
</feature>
<feature type="compositionally biased region" description="Basic and acidic residues" evidence="2">
    <location>
        <begin position="722"/>
        <end position="737"/>
    </location>
</feature>
<feature type="compositionally biased region" description="Polar residues" evidence="2">
    <location>
        <begin position="140"/>
        <end position="156"/>
    </location>
</feature>
<feature type="compositionally biased region" description="Basic and acidic residues" evidence="2">
    <location>
        <begin position="282"/>
        <end position="295"/>
    </location>
</feature>
<feature type="region of interest" description="Disordered" evidence="2">
    <location>
        <begin position="2392"/>
        <end position="2438"/>
    </location>
</feature>
<feature type="compositionally biased region" description="Low complexity" evidence="2">
    <location>
        <begin position="2501"/>
        <end position="2526"/>
    </location>
</feature>